<name>A0A4U8Z3F2_METTU</name>
<accession>A0A4U8Z3F2</accession>
<dbReference type="GO" id="GO:0006089">
    <property type="term" value="P:lactate metabolic process"/>
    <property type="evidence" value="ECO:0007669"/>
    <property type="project" value="InterPro"/>
</dbReference>
<reference evidence="1 2" key="1">
    <citation type="submission" date="2019-03" db="EMBL/GenBank/DDBJ databases">
        <authorList>
            <person name="Kox A.R. M."/>
        </authorList>
    </citation>
    <scope>NUCLEOTIDE SEQUENCE [LARGE SCALE GENOMIC DNA]</scope>
    <source>
        <strain evidence="1">MTUNDRAET4 annotated genome</strain>
    </source>
</reference>
<protein>
    <submittedName>
        <fullName evidence="1">Uncharacterized protein</fullName>
    </submittedName>
</protein>
<gene>
    <name evidence="1" type="ORF">MTUNDRAET4_3040</name>
</gene>
<sequence>MSHEALGLFEARVEKALANPTLKTAIERTTGTAREKRAAAVAEWPDFAKARDLGRRIKDHVVQNLDYYLTEFERNALASGAKVHWATSANEACRIVLDICRAREAKSVTLVEVDARRGNRSSAGARRIGHQASRDGSCRTYRAARGGPPFAHHLASIASHARGSLRALPHASSKAAKQ</sequence>
<dbReference type="PANTHER" id="PTHR47153:SF2">
    <property type="entry name" value="LACTATE UTILIZATION PROTEIN B"/>
    <property type="match status" value="1"/>
</dbReference>
<dbReference type="InterPro" id="IPR004452">
    <property type="entry name" value="LutB/LldF"/>
</dbReference>
<evidence type="ECO:0000313" key="1">
    <source>
        <dbReference type="EMBL" id="VFU09927.1"/>
    </source>
</evidence>
<organism evidence="1 2">
    <name type="scientific">Methylocella tundrae</name>
    <dbReference type="NCBI Taxonomy" id="227605"/>
    <lineage>
        <taxon>Bacteria</taxon>
        <taxon>Pseudomonadati</taxon>
        <taxon>Pseudomonadota</taxon>
        <taxon>Alphaproteobacteria</taxon>
        <taxon>Hyphomicrobiales</taxon>
        <taxon>Beijerinckiaceae</taxon>
        <taxon>Methylocella</taxon>
    </lineage>
</organism>
<evidence type="ECO:0000313" key="2">
    <source>
        <dbReference type="Proteomes" id="UP000294360"/>
    </source>
</evidence>
<dbReference type="AlphaFoldDB" id="A0A4U8Z3F2"/>
<dbReference type="PANTHER" id="PTHR47153">
    <property type="entry name" value="LACTATE UTILIZATION PROTEIN B"/>
    <property type="match status" value="1"/>
</dbReference>
<proteinExistence type="predicted"/>
<dbReference type="KEGG" id="mtun:MTUNDRAET4_3040"/>
<dbReference type="EMBL" id="LR536450">
    <property type="protein sequence ID" value="VFU09927.1"/>
    <property type="molecule type" value="Genomic_DNA"/>
</dbReference>
<dbReference type="Proteomes" id="UP000294360">
    <property type="component" value="Chromosome"/>
</dbReference>